<dbReference type="EMBL" id="CP024988">
    <property type="protein sequence ID" value="AWT27414.1"/>
    <property type="molecule type" value="Genomic_DNA"/>
</dbReference>
<evidence type="ECO:0000313" key="6">
    <source>
        <dbReference type="Proteomes" id="UP000247696"/>
    </source>
</evidence>
<evidence type="ECO:0000256" key="3">
    <source>
        <dbReference type="ARBA" id="ARBA00012922"/>
    </source>
</evidence>
<dbReference type="AlphaFoldDB" id="A0A2Z3YXZ2"/>
<dbReference type="Proteomes" id="UP000247696">
    <property type="component" value="Chromosome"/>
</dbReference>
<dbReference type="KEGG" id="cpre:Csp1_26710"/>
<evidence type="ECO:0000313" key="5">
    <source>
        <dbReference type="EMBL" id="AWT27414.1"/>
    </source>
</evidence>
<accession>A0A2Z3YXZ2</accession>
<dbReference type="Gene3D" id="3.90.1300.10">
    <property type="entry name" value="Amidase signature (AS) domain"/>
    <property type="match status" value="1"/>
</dbReference>
<dbReference type="InterPro" id="IPR023631">
    <property type="entry name" value="Amidase_dom"/>
</dbReference>
<evidence type="ECO:0000256" key="1">
    <source>
        <dbReference type="ARBA" id="ARBA00001311"/>
    </source>
</evidence>
<keyword evidence="6" id="KW-1185">Reference proteome</keyword>
<dbReference type="InterPro" id="IPR000120">
    <property type="entry name" value="Amidase"/>
</dbReference>
<gene>
    <name evidence="5" type="primary">aam_3</name>
    <name evidence="5" type="ORF">Csp1_26710</name>
</gene>
<reference evidence="6" key="1">
    <citation type="submission" date="2017-11" db="EMBL/GenBank/DDBJ databases">
        <title>Otitis media/interna in a cat caused by the recently described species Corynebacterium provencense.</title>
        <authorList>
            <person name="Kittl S."/>
            <person name="Brodard I."/>
            <person name="Rychener L."/>
            <person name="Jores J."/>
            <person name="Roosje P."/>
            <person name="Gobeli Brawand S."/>
        </authorList>
    </citation>
    <scope>NUCLEOTIDE SEQUENCE [LARGE SCALE GENOMIC DNA]</scope>
    <source>
        <strain evidence="6">17KM38</strain>
    </source>
</reference>
<dbReference type="SUPFAM" id="SSF75304">
    <property type="entry name" value="Amidase signature (AS) enzymes"/>
    <property type="match status" value="1"/>
</dbReference>
<evidence type="ECO:0000259" key="4">
    <source>
        <dbReference type="Pfam" id="PF01425"/>
    </source>
</evidence>
<dbReference type="Pfam" id="PF01425">
    <property type="entry name" value="Amidase"/>
    <property type="match status" value="2"/>
</dbReference>
<name>A0A2Z3YXZ2_9CORY</name>
<comment type="similarity">
    <text evidence="2">Belongs to the amidase family.</text>
</comment>
<dbReference type="PANTHER" id="PTHR11895:SF7">
    <property type="entry name" value="GLUTAMYL-TRNA(GLN) AMIDOTRANSFERASE SUBUNIT A, MITOCHONDRIAL"/>
    <property type="match status" value="1"/>
</dbReference>
<dbReference type="STRING" id="1737425.GCA_900049755_01699"/>
<dbReference type="PROSITE" id="PS00571">
    <property type="entry name" value="AMIDASES"/>
    <property type="match status" value="1"/>
</dbReference>
<dbReference type="EC" id="3.5.1.4" evidence="3"/>
<proteinExistence type="inferred from homology"/>
<sequence length="481" mass="50504">MNPDDYAGTTATELRDLIASGALTCLEVAEAACDRIGRLNPDINAYVCFDRETVLKDAAELDRRQASGAPLGPLHGVPFAVKCLTEVAGLPHTHALVPFADNVGEKDATVVARLRAAGGLFTGLTNAPECGYYGGTDGHLFGATHNPWKHGYSAGGSSGGSAAAVAAGMVPLAEGADGAGSVRIPSALCGVVGFKPSLGRIPQTLVAGKFSTYVFHGPIARTVEDATVMFDVMNGFDPSDPMSLPKETASYPGAVSAAGSDMTGMTVAYSPDLHVGYVDPEVDAVCREAVKAFTQLGATVTEATPEWDCPEQAMWDGIWVPGIGLDTDLCDWGQWEGKVDANYLEIIAAARSLPAVDAIRAQVARSRMYDIFCSFMADFDLLVSPTLASAAFPLDQFAPSWLEGEPLQAQLLRWLFTYPFNMTTTPAITVPAGFTASGLPVGLQIAARHRGDVEVLAAARAYESVRPWAGTTPDLGGVQAQ</sequence>
<evidence type="ECO:0000256" key="2">
    <source>
        <dbReference type="ARBA" id="ARBA00009199"/>
    </source>
</evidence>
<feature type="domain" description="Amidase" evidence="4">
    <location>
        <begin position="27"/>
        <end position="306"/>
    </location>
</feature>
<comment type="catalytic activity">
    <reaction evidence="1">
        <text>a monocarboxylic acid amide + H2O = a monocarboxylate + NH4(+)</text>
        <dbReference type="Rhea" id="RHEA:12020"/>
        <dbReference type="ChEBI" id="CHEBI:15377"/>
        <dbReference type="ChEBI" id="CHEBI:28938"/>
        <dbReference type="ChEBI" id="CHEBI:35757"/>
        <dbReference type="ChEBI" id="CHEBI:83628"/>
        <dbReference type="EC" id="3.5.1.4"/>
    </reaction>
</comment>
<keyword evidence="5" id="KW-0378">Hydrolase</keyword>
<protein>
    <recommendedName>
        <fullName evidence="3">amidase</fullName>
        <ecNumber evidence="3">3.5.1.4</ecNumber>
    </recommendedName>
</protein>
<dbReference type="GO" id="GO:0004040">
    <property type="term" value="F:amidase activity"/>
    <property type="evidence" value="ECO:0007669"/>
    <property type="project" value="UniProtKB-EC"/>
</dbReference>
<dbReference type="OrthoDB" id="5175573at2"/>
<dbReference type="PANTHER" id="PTHR11895">
    <property type="entry name" value="TRANSAMIDASE"/>
    <property type="match status" value="1"/>
</dbReference>
<organism evidence="5 6">
    <name type="scientific">Corynebacterium provencense</name>
    <dbReference type="NCBI Taxonomy" id="1737425"/>
    <lineage>
        <taxon>Bacteria</taxon>
        <taxon>Bacillati</taxon>
        <taxon>Actinomycetota</taxon>
        <taxon>Actinomycetes</taxon>
        <taxon>Mycobacteriales</taxon>
        <taxon>Corynebacteriaceae</taxon>
        <taxon>Corynebacterium</taxon>
    </lineage>
</organism>
<feature type="domain" description="Amidase" evidence="4">
    <location>
        <begin position="358"/>
        <end position="456"/>
    </location>
</feature>
<dbReference type="InterPro" id="IPR036928">
    <property type="entry name" value="AS_sf"/>
</dbReference>
<dbReference type="InterPro" id="IPR020556">
    <property type="entry name" value="Amidase_CS"/>
</dbReference>